<evidence type="ECO:0000313" key="2">
    <source>
        <dbReference type="EMBL" id="MBB6227212.1"/>
    </source>
</evidence>
<protein>
    <submittedName>
        <fullName evidence="2">Uncharacterized protein</fullName>
    </submittedName>
</protein>
<name>A0A841LDI4_9SPHN</name>
<comment type="caution">
    <text evidence="2">The sequence shown here is derived from an EMBL/GenBank/DDBJ whole genome shotgun (WGS) entry which is preliminary data.</text>
</comment>
<keyword evidence="3" id="KW-1185">Reference proteome</keyword>
<reference evidence="2 3" key="1">
    <citation type="submission" date="2020-08" db="EMBL/GenBank/DDBJ databases">
        <title>Genomic Encyclopedia of Type Strains, Phase IV (KMG-IV): sequencing the most valuable type-strain genomes for metagenomic binning, comparative biology and taxonomic classification.</title>
        <authorList>
            <person name="Goeker M."/>
        </authorList>
    </citation>
    <scope>NUCLEOTIDE SEQUENCE [LARGE SCALE GENOMIC DNA]</scope>
    <source>
        <strain evidence="2 3">DSM 102189</strain>
    </source>
</reference>
<evidence type="ECO:0000256" key="1">
    <source>
        <dbReference type="SAM" id="MobiDB-lite"/>
    </source>
</evidence>
<sequence>MTDPEAKNSTSPRDARLAAALRANLARRKSLSRAMGSEDEAAAQAEIRPAPTDSR</sequence>
<dbReference type="RefSeq" id="WP_184197335.1">
    <property type="nucleotide sequence ID" value="NZ_BMOX01000043.1"/>
</dbReference>
<dbReference type="AlphaFoldDB" id="A0A841LDI4"/>
<gene>
    <name evidence="2" type="ORF">FHS79_001376</name>
</gene>
<accession>A0A841LDI4</accession>
<organism evidence="2 3">
    <name type="scientific">Polymorphobacter multimanifer</name>
    <dbReference type="NCBI Taxonomy" id="1070431"/>
    <lineage>
        <taxon>Bacteria</taxon>
        <taxon>Pseudomonadati</taxon>
        <taxon>Pseudomonadota</taxon>
        <taxon>Alphaproteobacteria</taxon>
        <taxon>Sphingomonadales</taxon>
        <taxon>Sphingosinicellaceae</taxon>
        <taxon>Polymorphobacter</taxon>
    </lineage>
</organism>
<dbReference type="EMBL" id="JACIIV010000008">
    <property type="protein sequence ID" value="MBB6227212.1"/>
    <property type="molecule type" value="Genomic_DNA"/>
</dbReference>
<dbReference type="Proteomes" id="UP000538147">
    <property type="component" value="Unassembled WGS sequence"/>
</dbReference>
<feature type="region of interest" description="Disordered" evidence="1">
    <location>
        <begin position="28"/>
        <end position="55"/>
    </location>
</feature>
<proteinExistence type="predicted"/>
<evidence type="ECO:0000313" key="3">
    <source>
        <dbReference type="Proteomes" id="UP000538147"/>
    </source>
</evidence>